<evidence type="ECO:0000259" key="3">
    <source>
        <dbReference type="Pfam" id="PF15386"/>
    </source>
</evidence>
<evidence type="ECO:0000313" key="4">
    <source>
        <dbReference type="Proteomes" id="UP000694924"/>
    </source>
</evidence>
<name>A0ABM1IX57_POLDO</name>
<dbReference type="GeneID" id="107070800"/>
<gene>
    <name evidence="5" type="primary">LOC107070800</name>
</gene>
<dbReference type="InterPro" id="IPR028149">
    <property type="entry name" value="Tantalus-like"/>
</dbReference>
<feature type="region of interest" description="Disordered" evidence="2">
    <location>
        <begin position="1"/>
        <end position="92"/>
    </location>
</feature>
<sequence>MLTKQMESKVEEKPIPKQTKDDINVPAVTAKLEMLTVDTNNTNNANNNTTNAESIPEPRSRIILRKRIPKKSQPDSSNRRCSLRPKKRSLGDMESDENIMEYYLDKNSKYKANNLETIFEETANTNENFSYMGAKKYKRMIKFEEQPTDNKLKKRKTKIKRIFGSKINFRRKCGSMDVLLDKLNYIRSNSPTNSESETK</sequence>
<keyword evidence="1" id="KW-0597">Phosphoprotein</keyword>
<feature type="compositionally biased region" description="Low complexity" evidence="2">
    <location>
        <begin position="39"/>
        <end position="52"/>
    </location>
</feature>
<accession>A0ABM1IX57</accession>
<dbReference type="Proteomes" id="UP000694924">
    <property type="component" value="Unplaced"/>
</dbReference>
<evidence type="ECO:0000313" key="5">
    <source>
        <dbReference type="RefSeq" id="XP_015184794.1"/>
    </source>
</evidence>
<feature type="compositionally biased region" description="Basic and acidic residues" evidence="2">
    <location>
        <begin position="1"/>
        <end position="23"/>
    </location>
</feature>
<dbReference type="Pfam" id="PF15386">
    <property type="entry name" value="Tantalus"/>
    <property type="match status" value="1"/>
</dbReference>
<feature type="domain" description="Tantalus-like" evidence="3">
    <location>
        <begin position="90"/>
        <end position="136"/>
    </location>
</feature>
<dbReference type="RefSeq" id="XP_015184794.1">
    <property type="nucleotide sequence ID" value="XM_015329308.1"/>
</dbReference>
<evidence type="ECO:0000256" key="2">
    <source>
        <dbReference type="SAM" id="MobiDB-lite"/>
    </source>
</evidence>
<keyword evidence="4" id="KW-1185">Reference proteome</keyword>
<reference evidence="5" key="1">
    <citation type="submission" date="2025-08" db="UniProtKB">
        <authorList>
            <consortium name="RefSeq"/>
        </authorList>
    </citation>
    <scope>IDENTIFICATION</scope>
    <source>
        <tissue evidence="5">Whole body</tissue>
    </source>
</reference>
<evidence type="ECO:0000256" key="1">
    <source>
        <dbReference type="ARBA" id="ARBA00022553"/>
    </source>
</evidence>
<protein>
    <submittedName>
        <fullName evidence="5">Uncharacterized protein LOC107070800</fullName>
    </submittedName>
</protein>
<organism evidence="4 5">
    <name type="scientific">Polistes dominula</name>
    <name type="common">European paper wasp</name>
    <name type="synonym">Vespa dominula</name>
    <dbReference type="NCBI Taxonomy" id="743375"/>
    <lineage>
        <taxon>Eukaryota</taxon>
        <taxon>Metazoa</taxon>
        <taxon>Ecdysozoa</taxon>
        <taxon>Arthropoda</taxon>
        <taxon>Hexapoda</taxon>
        <taxon>Insecta</taxon>
        <taxon>Pterygota</taxon>
        <taxon>Neoptera</taxon>
        <taxon>Endopterygota</taxon>
        <taxon>Hymenoptera</taxon>
        <taxon>Apocrita</taxon>
        <taxon>Aculeata</taxon>
        <taxon>Vespoidea</taxon>
        <taxon>Vespidae</taxon>
        <taxon>Polistinae</taxon>
        <taxon>Polistini</taxon>
        <taxon>Polistes</taxon>
    </lineage>
</organism>
<proteinExistence type="predicted"/>